<accession>A0ABU6WIE1</accession>
<name>A0ABU6WIE1_9FABA</name>
<dbReference type="Proteomes" id="UP001341840">
    <property type="component" value="Unassembled WGS sequence"/>
</dbReference>
<evidence type="ECO:0000313" key="1">
    <source>
        <dbReference type="EMBL" id="MED6184310.1"/>
    </source>
</evidence>
<comment type="caution">
    <text evidence="1">The sequence shown here is derived from an EMBL/GenBank/DDBJ whole genome shotgun (WGS) entry which is preliminary data.</text>
</comment>
<organism evidence="1 2">
    <name type="scientific">Stylosanthes scabra</name>
    <dbReference type="NCBI Taxonomy" id="79078"/>
    <lineage>
        <taxon>Eukaryota</taxon>
        <taxon>Viridiplantae</taxon>
        <taxon>Streptophyta</taxon>
        <taxon>Embryophyta</taxon>
        <taxon>Tracheophyta</taxon>
        <taxon>Spermatophyta</taxon>
        <taxon>Magnoliopsida</taxon>
        <taxon>eudicotyledons</taxon>
        <taxon>Gunneridae</taxon>
        <taxon>Pentapetalae</taxon>
        <taxon>rosids</taxon>
        <taxon>fabids</taxon>
        <taxon>Fabales</taxon>
        <taxon>Fabaceae</taxon>
        <taxon>Papilionoideae</taxon>
        <taxon>50 kb inversion clade</taxon>
        <taxon>dalbergioids sensu lato</taxon>
        <taxon>Dalbergieae</taxon>
        <taxon>Pterocarpus clade</taxon>
        <taxon>Stylosanthes</taxon>
    </lineage>
</organism>
<reference evidence="1 2" key="1">
    <citation type="journal article" date="2023" name="Plants (Basel)">
        <title>Bridging the Gap: Combining Genomics and Transcriptomics Approaches to Understand Stylosanthes scabra, an Orphan Legume from the Brazilian Caatinga.</title>
        <authorList>
            <person name="Ferreira-Neto J.R.C."/>
            <person name="da Silva M.D."/>
            <person name="Binneck E."/>
            <person name="de Melo N.F."/>
            <person name="da Silva R.H."/>
            <person name="de Melo A.L.T.M."/>
            <person name="Pandolfi V."/>
            <person name="Bustamante F.O."/>
            <person name="Brasileiro-Vidal A.C."/>
            <person name="Benko-Iseppon A.M."/>
        </authorList>
    </citation>
    <scope>NUCLEOTIDE SEQUENCE [LARGE SCALE GENOMIC DNA]</scope>
    <source>
        <tissue evidence="1">Leaves</tissue>
    </source>
</reference>
<evidence type="ECO:0000313" key="2">
    <source>
        <dbReference type="Proteomes" id="UP001341840"/>
    </source>
</evidence>
<sequence length="85" mass="9853">MDIRSSVQAILTSNYATDRVFYIQVDPFSILPEIPSIFYRKFKHQLKHEMFFVDLKNNVIQVMIGKGPIAAYILAKYENLVGLRS</sequence>
<keyword evidence="2" id="KW-1185">Reference proteome</keyword>
<gene>
    <name evidence="1" type="ORF">PIB30_046252</name>
</gene>
<dbReference type="EMBL" id="JASCZI010181530">
    <property type="protein sequence ID" value="MED6184310.1"/>
    <property type="molecule type" value="Genomic_DNA"/>
</dbReference>
<proteinExistence type="predicted"/>
<protein>
    <submittedName>
        <fullName evidence="1">Uncharacterized protein</fullName>
    </submittedName>
</protein>